<protein>
    <submittedName>
        <fullName evidence="1">Uncharacterized protein</fullName>
    </submittedName>
</protein>
<dbReference type="AlphaFoldDB" id="A0A6H9UQ83"/>
<evidence type="ECO:0000313" key="2">
    <source>
        <dbReference type="Proteomes" id="UP000442707"/>
    </source>
</evidence>
<dbReference type="RefSeq" id="WP_150957948.1">
    <property type="nucleotide sequence ID" value="NZ_VZRB01000050.1"/>
</dbReference>
<evidence type="ECO:0000313" key="1">
    <source>
        <dbReference type="EMBL" id="KAB1139924.1"/>
    </source>
</evidence>
<dbReference type="EMBL" id="VZRB01000050">
    <property type="protein sequence ID" value="KAB1139924.1"/>
    <property type="molecule type" value="Genomic_DNA"/>
</dbReference>
<comment type="caution">
    <text evidence="1">The sequence shown here is derived from an EMBL/GenBank/DDBJ whole genome shotgun (WGS) entry which is preliminary data.</text>
</comment>
<proteinExistence type="predicted"/>
<accession>A0A6H9UQ83</accession>
<keyword evidence="2" id="KW-1185">Reference proteome</keyword>
<dbReference type="Proteomes" id="UP000442707">
    <property type="component" value="Unassembled WGS sequence"/>
</dbReference>
<gene>
    <name evidence="1" type="ORF">F7R91_38165</name>
</gene>
<organism evidence="1 2">
    <name type="scientific">Streptomyces luteolifulvus</name>
    <dbReference type="NCBI Taxonomy" id="2615112"/>
    <lineage>
        <taxon>Bacteria</taxon>
        <taxon>Bacillati</taxon>
        <taxon>Actinomycetota</taxon>
        <taxon>Actinomycetes</taxon>
        <taxon>Kitasatosporales</taxon>
        <taxon>Streptomycetaceae</taxon>
        <taxon>Streptomyces</taxon>
    </lineage>
</organism>
<sequence>MGTYLVGVGAQEWFGAGGETAEEEEEDGWVGKVASALNEELRRRGLPPYDSVPEAAQFVRGSGLLFEEKLVPRVDGFIALCRTHLSREEEELLAGWTVLVPLSLDEPIRLPVAASCTDESVVGGAPQALALAERLAAAVELPDEVPEACDNLDLTTWFLDGPAKKAAAARPGPWSEDLDAAFYVALYLRAAQFVLRRGCPVVCS</sequence>
<name>A0A6H9UQ83_9ACTN</name>
<reference evidence="1 2" key="1">
    <citation type="submission" date="2019-09" db="EMBL/GenBank/DDBJ databases">
        <title>Screening of Novel Bioactive Compounds from Soil-Associated.</title>
        <authorList>
            <person name="Zhao S."/>
        </authorList>
    </citation>
    <scope>NUCLEOTIDE SEQUENCE [LARGE SCALE GENOMIC DNA]</scope>
    <source>
        <strain evidence="1 2">HIT-DPA4</strain>
    </source>
</reference>